<dbReference type="EMBL" id="MF101424">
    <property type="protein sequence ID" value="ARW62675.1"/>
    <property type="molecule type" value="Genomic_DNA"/>
</dbReference>
<organism evidence="2">
    <name type="scientific">Rhodomela confervoides</name>
    <name type="common">Red alga</name>
    <dbReference type="NCBI Taxonomy" id="35163"/>
    <lineage>
        <taxon>Eukaryota</taxon>
        <taxon>Rhodophyta</taxon>
        <taxon>Florideophyceae</taxon>
        <taxon>Rhodymeniophycidae</taxon>
        <taxon>Ceramiales</taxon>
        <taxon>Rhodomelaceae</taxon>
        <taxon>Rhodomela</taxon>
    </lineage>
</organism>
<sequence length="266" mass="31371">MNIKPYISSNNYISSPITVFHCINYKIKVLFIFSFLSLLPYLCLNNYSIILIFFLTLTTILISKIIDSINIIKGFKLLSLYMTYTIFTSYCIDISHQNKFDIYFSSISLPYCIKFFQLQKENKIFYQLTFNYLVYQMPRYIIKIAIINIISIILIQILSTCTRNEMIADALINISIKISNLKFYNFNRCIMAISISSQLLERVIENIIILFLAVKIKNSLNTNNFIFQIIPSGKKYLVNLVEDHNYTSLIFWIRRIDKDKSIRYIE</sequence>
<name>A0A1Z1MA52_RHOCN</name>
<protein>
    <submittedName>
        <fullName evidence="2">Uncharacterized protein</fullName>
    </submittedName>
</protein>
<evidence type="ECO:0000256" key="1">
    <source>
        <dbReference type="SAM" id="Phobius"/>
    </source>
</evidence>
<gene>
    <name evidence="2" type="primary">ConsOrf4</name>
</gene>
<dbReference type="GeneID" id="33355924"/>
<geneLocation type="chloroplast" evidence="2"/>
<keyword evidence="1" id="KW-0472">Membrane</keyword>
<dbReference type="RefSeq" id="YP_009394113.1">
    <property type="nucleotide sequence ID" value="NC_035271.1"/>
</dbReference>
<feature type="transmembrane region" description="Helical" evidence="1">
    <location>
        <begin position="48"/>
        <end position="66"/>
    </location>
</feature>
<evidence type="ECO:0000313" key="2">
    <source>
        <dbReference type="EMBL" id="ARW62675.1"/>
    </source>
</evidence>
<feature type="transmembrane region" description="Helical" evidence="1">
    <location>
        <begin position="78"/>
        <end position="96"/>
    </location>
</feature>
<dbReference type="AlphaFoldDB" id="A0A1Z1MA52"/>
<accession>A0A1Z1MA52</accession>
<proteinExistence type="predicted"/>
<feature type="transmembrane region" description="Helical" evidence="1">
    <location>
        <begin position="140"/>
        <end position="158"/>
    </location>
</feature>
<keyword evidence="1" id="KW-0812">Transmembrane</keyword>
<reference evidence="2" key="1">
    <citation type="journal article" date="2017" name="J. Phycol.">
        <title>Analysis of chloroplast genomes and a supermatrix inform reclassification of the Rhodomelaceae (Rhodophyta).</title>
        <authorList>
            <person name="Diaz-Tapia P."/>
            <person name="Maggs C.A."/>
            <person name="West J.A."/>
            <person name="Verbruggen H."/>
        </authorList>
    </citation>
    <scope>NUCLEOTIDE SEQUENCE</scope>
    <source>
        <strain evidence="2">PD508</strain>
    </source>
</reference>
<keyword evidence="2" id="KW-0150">Chloroplast</keyword>
<keyword evidence="2" id="KW-0934">Plastid</keyword>
<keyword evidence="1" id="KW-1133">Transmembrane helix</keyword>